<sequence>MKTLILAVAIRIFIPLFVIFSVYILFRGHNHPGGGFIGGLICAIAFIFHIMAHGPKDTAYTFFTIKYFRKAHQTGRSSVSSVLVLVYKNLFRKKELQAAPDWLPRQWRVDPIFIISCGLFLAATSGVFGLFLQQPYMSALWADMYLPVFGKPGTPILFDLGVYLLVLGVVLKITFVMAEE</sequence>
<organism evidence="9 10">
    <name type="scientific">Pontibacter qinzhouensis</name>
    <dbReference type="NCBI Taxonomy" id="2603253"/>
    <lineage>
        <taxon>Bacteria</taxon>
        <taxon>Pseudomonadati</taxon>
        <taxon>Bacteroidota</taxon>
        <taxon>Cytophagia</taxon>
        <taxon>Cytophagales</taxon>
        <taxon>Hymenobacteraceae</taxon>
        <taxon>Pontibacter</taxon>
    </lineage>
</organism>
<evidence type="ECO:0000256" key="7">
    <source>
        <dbReference type="SAM" id="Phobius"/>
    </source>
</evidence>
<dbReference type="PANTHER" id="PTHR33932">
    <property type="entry name" value="NA(+)/H(+) ANTIPORTER SUBUNIT B"/>
    <property type="match status" value="1"/>
</dbReference>
<feature type="transmembrane region" description="Helical" evidence="7">
    <location>
        <begin position="112"/>
        <end position="136"/>
    </location>
</feature>
<feature type="transmembrane region" description="Helical" evidence="7">
    <location>
        <begin position="6"/>
        <end position="26"/>
    </location>
</feature>
<evidence type="ECO:0000256" key="5">
    <source>
        <dbReference type="ARBA" id="ARBA00022989"/>
    </source>
</evidence>
<keyword evidence="3" id="KW-1003">Cell membrane</keyword>
<feature type="domain" description="Na+/H+ antiporter MnhB subunit-related protein" evidence="8">
    <location>
        <begin position="5"/>
        <end position="66"/>
    </location>
</feature>
<keyword evidence="4 7" id="KW-0812">Transmembrane</keyword>
<evidence type="ECO:0000256" key="1">
    <source>
        <dbReference type="ARBA" id="ARBA00004651"/>
    </source>
</evidence>
<accession>A0A5C8KA56</accession>
<comment type="similarity">
    <text evidence="2">Belongs to the CPA3 antiporters (TC 2.A.63) subunit B family.</text>
</comment>
<keyword evidence="10" id="KW-1185">Reference proteome</keyword>
<dbReference type="EMBL" id="VRTY01000007">
    <property type="protein sequence ID" value="TXK51935.1"/>
    <property type="molecule type" value="Genomic_DNA"/>
</dbReference>
<evidence type="ECO:0000256" key="3">
    <source>
        <dbReference type="ARBA" id="ARBA00022475"/>
    </source>
</evidence>
<evidence type="ECO:0000313" key="9">
    <source>
        <dbReference type="EMBL" id="TXK51935.1"/>
    </source>
</evidence>
<evidence type="ECO:0000256" key="6">
    <source>
        <dbReference type="ARBA" id="ARBA00023136"/>
    </source>
</evidence>
<dbReference type="InterPro" id="IPR007182">
    <property type="entry name" value="MnhB"/>
</dbReference>
<comment type="subcellular location">
    <subcellularLocation>
        <location evidence="1">Cell membrane</location>
        <topology evidence="1">Multi-pass membrane protein</topology>
    </subcellularLocation>
</comment>
<keyword evidence="5 7" id="KW-1133">Transmembrane helix</keyword>
<evidence type="ECO:0000313" key="10">
    <source>
        <dbReference type="Proteomes" id="UP000321926"/>
    </source>
</evidence>
<evidence type="ECO:0000256" key="2">
    <source>
        <dbReference type="ARBA" id="ARBA00009425"/>
    </source>
</evidence>
<feature type="transmembrane region" description="Helical" evidence="7">
    <location>
        <begin position="156"/>
        <end position="178"/>
    </location>
</feature>
<comment type="caution">
    <text evidence="9">The sequence shown here is derived from an EMBL/GenBank/DDBJ whole genome shotgun (WGS) entry which is preliminary data.</text>
</comment>
<evidence type="ECO:0000259" key="8">
    <source>
        <dbReference type="Pfam" id="PF04039"/>
    </source>
</evidence>
<gene>
    <name evidence="9" type="ORF">FVR03_03095</name>
</gene>
<dbReference type="RefSeq" id="WP_147920303.1">
    <property type="nucleotide sequence ID" value="NZ_VRTY01000007.1"/>
</dbReference>
<feature type="transmembrane region" description="Helical" evidence="7">
    <location>
        <begin position="33"/>
        <end position="54"/>
    </location>
</feature>
<keyword evidence="6 7" id="KW-0472">Membrane</keyword>
<dbReference type="GO" id="GO:0005886">
    <property type="term" value="C:plasma membrane"/>
    <property type="evidence" value="ECO:0007669"/>
    <property type="project" value="UniProtKB-SubCell"/>
</dbReference>
<dbReference type="OrthoDB" id="9798859at2"/>
<evidence type="ECO:0000256" key="4">
    <source>
        <dbReference type="ARBA" id="ARBA00022692"/>
    </source>
</evidence>
<proteinExistence type="inferred from homology"/>
<protein>
    <submittedName>
        <fullName evidence="9">Cation:proton antiporter</fullName>
    </submittedName>
</protein>
<feature type="domain" description="Na+/H+ antiporter MnhB subunit-related protein" evidence="8">
    <location>
        <begin position="105"/>
        <end position="171"/>
    </location>
</feature>
<reference evidence="9 10" key="1">
    <citation type="submission" date="2019-08" db="EMBL/GenBank/DDBJ databases">
        <authorList>
            <person name="Shi S."/>
        </authorList>
    </citation>
    <scope>NUCLEOTIDE SEQUENCE [LARGE SCALE GENOMIC DNA]</scope>
    <source>
        <strain evidence="9 10">GY10130</strain>
    </source>
</reference>
<dbReference type="Pfam" id="PF04039">
    <property type="entry name" value="MnhB"/>
    <property type="match status" value="2"/>
</dbReference>
<dbReference type="InterPro" id="IPR050622">
    <property type="entry name" value="CPA3_antiporter_subunitB"/>
</dbReference>
<name>A0A5C8KA56_9BACT</name>
<dbReference type="Proteomes" id="UP000321926">
    <property type="component" value="Unassembled WGS sequence"/>
</dbReference>
<dbReference type="PANTHER" id="PTHR33932:SF4">
    <property type="entry name" value="NA(+)_H(+) ANTIPORTER SUBUNIT B"/>
    <property type="match status" value="1"/>
</dbReference>
<feature type="transmembrane region" description="Helical" evidence="7">
    <location>
        <begin position="74"/>
        <end position="91"/>
    </location>
</feature>
<dbReference type="AlphaFoldDB" id="A0A5C8KA56"/>